<evidence type="ECO:0000256" key="1">
    <source>
        <dbReference type="SAM" id="Phobius"/>
    </source>
</evidence>
<evidence type="ECO:0000313" key="3">
    <source>
        <dbReference type="EMBL" id="MFH7564939.1"/>
    </source>
</evidence>
<dbReference type="Proteomes" id="UP001610706">
    <property type="component" value="Unassembled WGS sequence"/>
</dbReference>
<dbReference type="PANTHER" id="PTHR43031">
    <property type="entry name" value="FAD-DEPENDENT OXIDOREDUCTASE"/>
    <property type="match status" value="1"/>
</dbReference>
<dbReference type="InterPro" id="IPR036873">
    <property type="entry name" value="Rhodanese-like_dom_sf"/>
</dbReference>
<reference evidence="3 4" key="1">
    <citation type="submission" date="2024-08" db="EMBL/GenBank/DDBJ databases">
        <title>Oceanimonas smirnovii Genome sequencing and assembly.</title>
        <authorList>
            <person name="Tang B."/>
        </authorList>
    </citation>
    <scope>NUCLEOTIDE SEQUENCE [LARGE SCALE GENOMIC DNA]</scope>
    <source>
        <strain evidence="3 4">OS2020-119</strain>
    </source>
</reference>
<dbReference type="CDD" id="cd00158">
    <property type="entry name" value="RHOD"/>
    <property type="match status" value="1"/>
</dbReference>
<keyword evidence="1" id="KW-0472">Membrane</keyword>
<name>A0ABW7P0V0_9GAMM</name>
<dbReference type="SMART" id="SM00450">
    <property type="entry name" value="RHOD"/>
    <property type="match status" value="1"/>
</dbReference>
<feature type="transmembrane region" description="Helical" evidence="1">
    <location>
        <begin position="12"/>
        <end position="32"/>
    </location>
</feature>
<accession>A0ABW7P0V0</accession>
<dbReference type="Pfam" id="PF00581">
    <property type="entry name" value="Rhodanese"/>
    <property type="match status" value="1"/>
</dbReference>
<keyword evidence="1" id="KW-1133">Transmembrane helix</keyword>
<dbReference type="InterPro" id="IPR050229">
    <property type="entry name" value="GlpE_sulfurtransferase"/>
</dbReference>
<gene>
    <name evidence="3" type="ORF">AB9R89_06310</name>
</gene>
<dbReference type="PROSITE" id="PS50206">
    <property type="entry name" value="RHODANESE_3"/>
    <property type="match status" value="1"/>
</dbReference>
<comment type="caution">
    <text evidence="3">The sequence shown here is derived from an EMBL/GenBank/DDBJ whole genome shotgun (WGS) entry which is preliminary data.</text>
</comment>
<proteinExistence type="predicted"/>
<dbReference type="SUPFAM" id="SSF52821">
    <property type="entry name" value="Rhodanese/Cell cycle control phosphatase"/>
    <property type="match status" value="1"/>
</dbReference>
<dbReference type="InterPro" id="IPR001763">
    <property type="entry name" value="Rhodanese-like_dom"/>
</dbReference>
<keyword evidence="1" id="KW-0812">Transmembrane</keyword>
<feature type="domain" description="Rhodanese" evidence="2">
    <location>
        <begin position="50"/>
        <end position="141"/>
    </location>
</feature>
<dbReference type="RefSeq" id="WP_019934721.1">
    <property type="nucleotide sequence ID" value="NZ_CP166302.1"/>
</dbReference>
<dbReference type="PANTHER" id="PTHR43031:SF18">
    <property type="entry name" value="RHODANESE-RELATED SULFURTRANSFERASES"/>
    <property type="match status" value="1"/>
</dbReference>
<dbReference type="Gene3D" id="3.40.250.10">
    <property type="entry name" value="Rhodanese-like domain"/>
    <property type="match status" value="1"/>
</dbReference>
<evidence type="ECO:0000313" key="4">
    <source>
        <dbReference type="Proteomes" id="UP001610706"/>
    </source>
</evidence>
<keyword evidence="4" id="KW-1185">Reference proteome</keyword>
<organism evidence="3 4">
    <name type="scientific">Oceanimonas smirnovii</name>
    <dbReference type="NCBI Taxonomy" id="264574"/>
    <lineage>
        <taxon>Bacteria</taxon>
        <taxon>Pseudomonadati</taxon>
        <taxon>Pseudomonadota</taxon>
        <taxon>Gammaproteobacteria</taxon>
        <taxon>Aeromonadales</taxon>
        <taxon>Aeromonadaceae</taxon>
        <taxon>Oceanimonas</taxon>
    </lineage>
</organism>
<protein>
    <submittedName>
        <fullName evidence="3">Rhodanese-like domain-containing protein</fullName>
    </submittedName>
</protein>
<sequence length="143" mass="15842">MQEYLDFAGRHPLLSMVWLGLAMAVIYTFIIARFSKVKVIPAQEAVMLINKQNAAVVDIRTAEEFRKGHIAGAINVPNSQLKANNLNLIEKYKDKPLVLVCESGMTTSGAGRLLSKAGFSQVHTLRGGMTDWRTQNLPVTTKR</sequence>
<evidence type="ECO:0000259" key="2">
    <source>
        <dbReference type="PROSITE" id="PS50206"/>
    </source>
</evidence>
<dbReference type="EMBL" id="JBGFTR010000007">
    <property type="protein sequence ID" value="MFH7564939.1"/>
    <property type="molecule type" value="Genomic_DNA"/>
</dbReference>